<dbReference type="EMBL" id="JRMP02000012">
    <property type="protein sequence ID" value="TLD93772.1"/>
    <property type="molecule type" value="Genomic_DNA"/>
</dbReference>
<reference evidence="1 2" key="1">
    <citation type="journal article" date="2014" name="Genome Announc.">
        <title>Draft genome sequences of eight enterohepatic helicobacter species isolated from both laboratory and wild rodents.</title>
        <authorList>
            <person name="Sheh A."/>
            <person name="Shen Z."/>
            <person name="Fox J.G."/>
        </authorList>
    </citation>
    <scope>NUCLEOTIDE SEQUENCE [LARGE SCALE GENOMIC DNA]</scope>
    <source>
        <strain evidence="1 2">MIT 97-6194</strain>
    </source>
</reference>
<comment type="caution">
    <text evidence="1">The sequence shown here is derived from an EMBL/GenBank/DDBJ whole genome shotgun (WGS) entry which is preliminary data.</text>
</comment>
<evidence type="ECO:0000313" key="1">
    <source>
        <dbReference type="EMBL" id="TLD93772.1"/>
    </source>
</evidence>
<dbReference type="OrthoDB" id="5320060at2"/>
<evidence type="ECO:0008006" key="3">
    <source>
        <dbReference type="Google" id="ProtNLM"/>
    </source>
</evidence>
<name>A0A4V6I1W4_9HELI</name>
<organism evidence="1 2">
    <name type="scientific">Helicobacter saguini</name>
    <dbReference type="NCBI Taxonomy" id="1548018"/>
    <lineage>
        <taxon>Bacteria</taxon>
        <taxon>Pseudomonadati</taxon>
        <taxon>Campylobacterota</taxon>
        <taxon>Epsilonproteobacteria</taxon>
        <taxon>Campylobacterales</taxon>
        <taxon>Helicobacteraceae</taxon>
        <taxon>Helicobacter</taxon>
    </lineage>
</organism>
<dbReference type="AlphaFoldDB" id="A0A4V6I1W4"/>
<proteinExistence type="predicted"/>
<sequence>MTDVSSEKDGLELDLNRIALNFSQNSLSNQSLYSSFSDSNLSGNSQLALQFFFTFNANYYSMRFVSFNSMIAEYGFTEIKQTDSSTIRNKSLDRLLFSTDYTQRSWDFDLGFESFEAGPFLKASYQTEFNPTPALGRRHIINYVLGAKLFDGKYIKSLYFDFFGEHDLNRTTEFNGFGAELGISLEYWLNKSVRFLYSMNFKHYIIDFRGSRILPEYQFLIETRIEANLFRTLSISPTLRYYRLKAKDIEIPASNLILGVSLNFGKVLKPAAKPLDKYQFLY</sequence>
<evidence type="ECO:0000313" key="2">
    <source>
        <dbReference type="Proteomes" id="UP000029714"/>
    </source>
</evidence>
<accession>A0A4V6I1W4</accession>
<dbReference type="Proteomes" id="UP000029714">
    <property type="component" value="Unassembled WGS sequence"/>
</dbReference>
<gene>
    <name evidence="1" type="ORF">LS64_007830</name>
</gene>
<keyword evidence="2" id="KW-1185">Reference proteome</keyword>
<reference evidence="1 2" key="2">
    <citation type="journal article" date="2016" name="Infect. Immun.">
        <title>Helicobacter saguini, a Novel Helicobacter Isolated from Cotton-Top Tamarins with Ulcerative Colitis, Has Proinflammatory Properties and Induces Typhlocolitis and Dysplasia in Gnotobiotic IL-10-/- Mice.</title>
        <authorList>
            <person name="Shen Z."/>
            <person name="Mannion A."/>
            <person name="Whary M.T."/>
            <person name="Muthupalani S."/>
            <person name="Sheh A."/>
            <person name="Feng Y."/>
            <person name="Gong G."/>
            <person name="Vandamme P."/>
            <person name="Holcombe H.R."/>
            <person name="Paster B.J."/>
            <person name="Fox J.G."/>
        </authorList>
    </citation>
    <scope>NUCLEOTIDE SEQUENCE [LARGE SCALE GENOMIC DNA]</scope>
    <source>
        <strain evidence="1 2">MIT 97-6194</strain>
    </source>
</reference>
<protein>
    <recommendedName>
        <fullName evidence="3">DUF481 domain-containing protein</fullName>
    </recommendedName>
</protein>